<organism evidence="1 2">
    <name type="scientific">Puccinia sorghi</name>
    <dbReference type="NCBI Taxonomy" id="27349"/>
    <lineage>
        <taxon>Eukaryota</taxon>
        <taxon>Fungi</taxon>
        <taxon>Dikarya</taxon>
        <taxon>Basidiomycota</taxon>
        <taxon>Pucciniomycotina</taxon>
        <taxon>Pucciniomycetes</taxon>
        <taxon>Pucciniales</taxon>
        <taxon>Pucciniaceae</taxon>
        <taxon>Puccinia</taxon>
    </lineage>
</organism>
<protein>
    <submittedName>
        <fullName evidence="1">Uncharacterized protein</fullName>
    </submittedName>
</protein>
<accession>A0A0L6V2R4</accession>
<dbReference type="VEuPathDB" id="FungiDB:VP01_2781g1"/>
<gene>
    <name evidence="1" type="ORF">VP01_2781g1</name>
</gene>
<dbReference type="Proteomes" id="UP000037035">
    <property type="component" value="Unassembled WGS sequence"/>
</dbReference>
<dbReference type="EMBL" id="LAVV01007703">
    <property type="protein sequence ID" value="KNZ55046.1"/>
    <property type="molecule type" value="Genomic_DNA"/>
</dbReference>
<name>A0A0L6V2R4_9BASI</name>
<evidence type="ECO:0000313" key="2">
    <source>
        <dbReference type="Proteomes" id="UP000037035"/>
    </source>
</evidence>
<dbReference type="STRING" id="27349.A0A0L6V2R4"/>
<sequence>MHASMLAELQAGLAQRNHMIAQLHERKPKIPQQPHPNQLPRVKATLAPKKKQNTCEATHPFRHSCLCIKEKSTANDQERKSRRESKFSQYIGNIQEAFYVKIKFLWGLIKQQAVPEPPLQEQLSAFYQRFYSSEEIKFSAPGVPCLIAVKQIKTLKDAKDKWTKLAHRICTIKTFHQLVSGGAYKYMSINEAYVDDFDILKQTYNQYVHYVFAKVVATVVCYTKLRFLPTTSQHSGQSYSPKSW</sequence>
<keyword evidence="2" id="KW-1185">Reference proteome</keyword>
<comment type="caution">
    <text evidence="1">The sequence shown here is derived from an EMBL/GenBank/DDBJ whole genome shotgun (WGS) entry which is preliminary data.</text>
</comment>
<dbReference type="AlphaFoldDB" id="A0A0L6V2R4"/>
<evidence type="ECO:0000313" key="1">
    <source>
        <dbReference type="EMBL" id="KNZ55046.1"/>
    </source>
</evidence>
<reference evidence="1 2" key="1">
    <citation type="submission" date="2015-08" db="EMBL/GenBank/DDBJ databases">
        <title>Next Generation Sequencing and Analysis of the Genome of Puccinia sorghi L Schw, the Causal Agent of Maize Common Rust.</title>
        <authorList>
            <person name="Rochi L."/>
            <person name="Burguener G."/>
            <person name="Darino M."/>
            <person name="Turjanski A."/>
            <person name="Kreff E."/>
            <person name="Dieguez M.J."/>
            <person name="Sacco F."/>
        </authorList>
    </citation>
    <scope>NUCLEOTIDE SEQUENCE [LARGE SCALE GENOMIC DNA]</scope>
    <source>
        <strain evidence="1 2">RO10H11247</strain>
    </source>
</reference>
<proteinExistence type="predicted"/>